<name>A0A1M2W2Q7_TRAPU</name>
<dbReference type="PROSITE" id="PS50850">
    <property type="entry name" value="MFS"/>
    <property type="match status" value="1"/>
</dbReference>
<feature type="transmembrane region" description="Helical" evidence="6">
    <location>
        <begin position="188"/>
        <end position="209"/>
    </location>
</feature>
<comment type="subcellular location">
    <subcellularLocation>
        <location evidence="1">Membrane</location>
        <topology evidence="1">Multi-pass membrane protein</topology>
    </subcellularLocation>
</comment>
<gene>
    <name evidence="8" type="ORF">TRAPUB_9255</name>
</gene>
<sequence>MSTVIEPAESVRSIDADSIYENRTENEDDRVALTEGPVVEDANGGLHIPSDSSVWAKMDLIVLPVTTMMFFLSSLDRSNIGNARVAGFQEQLGISDEQFSFALTITIIPYTIVNFPTNALQKLIGPRILLPSMVVLWGAVCAFQGLLRDYPGLLACRFFLGLFEGGLLPGIVLYLSSFYPKRKLQLRIALLFSATSLASAFSGLLAAAIVKMDGVGGKPGWAWLFILEGVFTVLYGFAAFFMLPNAPTSAPFFTEAEKSIIRRTLRDDGIMLVDEHDKDYTWTEFGRAFLQPHVILIALSGFFNGATVSGLAYFLPSIVEGLGYAGTRAQLMSVPPFAVTAVLSVVSSFLADRYARRGLSIISFSTIAAVGLSIFLGSYVNPIRYLSLFLLVPGSYCIAPALGAWMANNTAPALRRATALALLSTMSNVGSLVSAWVLGALSAPPRYTVGAAVLLAFQLGIFACAAGNVRWLVAENRRREKARAEATEAEALGRVMRNESIWYSYVL</sequence>
<keyword evidence="3 6" id="KW-0812">Transmembrane</keyword>
<feature type="transmembrane region" description="Helical" evidence="6">
    <location>
        <begin position="419"/>
        <end position="441"/>
    </location>
</feature>
<dbReference type="Gene3D" id="1.20.1250.20">
    <property type="entry name" value="MFS general substrate transporter like domains"/>
    <property type="match status" value="2"/>
</dbReference>
<dbReference type="GO" id="GO:0016020">
    <property type="term" value="C:membrane"/>
    <property type="evidence" value="ECO:0007669"/>
    <property type="project" value="UniProtKB-SubCell"/>
</dbReference>
<accession>A0A1M2W2Q7</accession>
<evidence type="ECO:0000256" key="4">
    <source>
        <dbReference type="ARBA" id="ARBA00022989"/>
    </source>
</evidence>
<dbReference type="PANTHER" id="PTHR43791:SF85">
    <property type="entry name" value="TRANSPORTER, PUTATIVE (AFU_ORTHOLOGUE AFUA_6G00710)-RELATED"/>
    <property type="match status" value="1"/>
</dbReference>
<dbReference type="EMBL" id="MNAD01000321">
    <property type="protein sequence ID" value="OJT14144.1"/>
    <property type="molecule type" value="Genomic_DNA"/>
</dbReference>
<protein>
    <recommendedName>
        <fullName evidence="7">Major facilitator superfamily (MFS) profile domain-containing protein</fullName>
    </recommendedName>
</protein>
<keyword evidence="5 6" id="KW-0472">Membrane</keyword>
<keyword evidence="9" id="KW-1185">Reference proteome</keyword>
<keyword evidence="2" id="KW-0813">Transport</keyword>
<evidence type="ECO:0000256" key="6">
    <source>
        <dbReference type="SAM" id="Phobius"/>
    </source>
</evidence>
<dbReference type="OMA" id="KDYTWTE"/>
<dbReference type="InterPro" id="IPR011701">
    <property type="entry name" value="MFS"/>
</dbReference>
<feature type="transmembrane region" description="Helical" evidence="6">
    <location>
        <begin position="447"/>
        <end position="473"/>
    </location>
</feature>
<feature type="transmembrane region" description="Helical" evidence="6">
    <location>
        <begin position="221"/>
        <end position="243"/>
    </location>
</feature>
<dbReference type="AlphaFoldDB" id="A0A1M2W2Q7"/>
<feature type="transmembrane region" description="Helical" evidence="6">
    <location>
        <begin position="294"/>
        <end position="314"/>
    </location>
</feature>
<dbReference type="Proteomes" id="UP000184267">
    <property type="component" value="Unassembled WGS sequence"/>
</dbReference>
<dbReference type="FunFam" id="1.20.1250.20:FF:000018">
    <property type="entry name" value="MFS transporter permease"/>
    <property type="match status" value="1"/>
</dbReference>
<feature type="domain" description="Major facilitator superfamily (MFS) profile" evidence="7">
    <location>
        <begin position="62"/>
        <end position="478"/>
    </location>
</feature>
<reference evidence="8 9" key="1">
    <citation type="submission" date="2016-10" db="EMBL/GenBank/DDBJ databases">
        <title>Genome sequence of the basidiomycete white-rot fungus Trametes pubescens.</title>
        <authorList>
            <person name="Makela M.R."/>
            <person name="Granchi Z."/>
            <person name="Peng M."/>
            <person name="De Vries R.P."/>
            <person name="Grigoriev I."/>
            <person name="Riley R."/>
            <person name="Hilden K."/>
        </authorList>
    </citation>
    <scope>NUCLEOTIDE SEQUENCE [LARGE SCALE GENOMIC DNA]</scope>
    <source>
        <strain evidence="8 9">FBCC735</strain>
    </source>
</reference>
<evidence type="ECO:0000313" key="8">
    <source>
        <dbReference type="EMBL" id="OJT14144.1"/>
    </source>
</evidence>
<comment type="caution">
    <text evidence="8">The sequence shown here is derived from an EMBL/GenBank/DDBJ whole genome shotgun (WGS) entry which is preliminary data.</text>
</comment>
<feature type="transmembrane region" description="Helical" evidence="6">
    <location>
        <begin position="385"/>
        <end position="407"/>
    </location>
</feature>
<feature type="transmembrane region" description="Helical" evidence="6">
    <location>
        <begin position="158"/>
        <end position="176"/>
    </location>
</feature>
<feature type="transmembrane region" description="Helical" evidence="6">
    <location>
        <begin position="128"/>
        <end position="146"/>
    </location>
</feature>
<evidence type="ECO:0000256" key="5">
    <source>
        <dbReference type="ARBA" id="ARBA00023136"/>
    </source>
</evidence>
<dbReference type="PANTHER" id="PTHR43791">
    <property type="entry name" value="PERMEASE-RELATED"/>
    <property type="match status" value="1"/>
</dbReference>
<evidence type="ECO:0000256" key="1">
    <source>
        <dbReference type="ARBA" id="ARBA00004141"/>
    </source>
</evidence>
<dbReference type="FunFam" id="1.20.1250.20:FF:000013">
    <property type="entry name" value="MFS general substrate transporter"/>
    <property type="match status" value="1"/>
</dbReference>
<evidence type="ECO:0000256" key="3">
    <source>
        <dbReference type="ARBA" id="ARBA00022692"/>
    </source>
</evidence>
<evidence type="ECO:0000313" key="9">
    <source>
        <dbReference type="Proteomes" id="UP000184267"/>
    </source>
</evidence>
<keyword evidence="4 6" id="KW-1133">Transmembrane helix</keyword>
<organism evidence="8 9">
    <name type="scientific">Trametes pubescens</name>
    <name type="common">White-rot fungus</name>
    <dbReference type="NCBI Taxonomy" id="154538"/>
    <lineage>
        <taxon>Eukaryota</taxon>
        <taxon>Fungi</taxon>
        <taxon>Dikarya</taxon>
        <taxon>Basidiomycota</taxon>
        <taxon>Agaricomycotina</taxon>
        <taxon>Agaricomycetes</taxon>
        <taxon>Polyporales</taxon>
        <taxon>Polyporaceae</taxon>
        <taxon>Trametes</taxon>
    </lineage>
</organism>
<dbReference type="GO" id="GO:0022857">
    <property type="term" value="F:transmembrane transporter activity"/>
    <property type="evidence" value="ECO:0007669"/>
    <property type="project" value="InterPro"/>
</dbReference>
<dbReference type="Pfam" id="PF07690">
    <property type="entry name" value="MFS_1"/>
    <property type="match status" value="1"/>
</dbReference>
<feature type="transmembrane region" description="Helical" evidence="6">
    <location>
        <begin position="334"/>
        <end position="351"/>
    </location>
</feature>
<dbReference type="InterPro" id="IPR020846">
    <property type="entry name" value="MFS_dom"/>
</dbReference>
<dbReference type="OrthoDB" id="2985014at2759"/>
<dbReference type="SUPFAM" id="SSF103473">
    <property type="entry name" value="MFS general substrate transporter"/>
    <property type="match status" value="1"/>
</dbReference>
<proteinExistence type="predicted"/>
<evidence type="ECO:0000256" key="2">
    <source>
        <dbReference type="ARBA" id="ARBA00022448"/>
    </source>
</evidence>
<dbReference type="InterPro" id="IPR036259">
    <property type="entry name" value="MFS_trans_sf"/>
</dbReference>
<feature type="transmembrane region" description="Helical" evidence="6">
    <location>
        <begin position="358"/>
        <end position="379"/>
    </location>
</feature>
<evidence type="ECO:0000259" key="7">
    <source>
        <dbReference type="PROSITE" id="PS50850"/>
    </source>
</evidence>